<dbReference type="KEGG" id="vcn:VOLCADRAFT_90389"/>
<name>D8TU87_VOLCA</name>
<dbReference type="GeneID" id="9619061"/>
<proteinExistence type="predicted"/>
<sequence>MTSSMLLIVLMGAMSTSSFITHSSNTAVPAVSAVSQNPRAVSVPSNPSNPYIHQAPKAKPPTPSATADAKQVSTDVRKSTLALIATYTSSTATLLTSPNTTSQ</sequence>
<evidence type="ECO:0000256" key="1">
    <source>
        <dbReference type="SAM" id="MobiDB-lite"/>
    </source>
</evidence>
<dbReference type="RefSeq" id="XP_002949891.1">
    <property type="nucleotide sequence ID" value="XM_002949845.1"/>
</dbReference>
<dbReference type="InParanoid" id="D8TU87"/>
<evidence type="ECO:0000256" key="2">
    <source>
        <dbReference type="SAM" id="SignalP"/>
    </source>
</evidence>
<feature type="chain" id="PRO_5003123878" evidence="2">
    <location>
        <begin position="19"/>
        <end position="103"/>
    </location>
</feature>
<keyword evidence="2" id="KW-0732">Signal</keyword>
<reference evidence="3 4" key="1">
    <citation type="journal article" date="2010" name="Science">
        <title>Genomic analysis of organismal complexity in the multicellular green alga Volvox carteri.</title>
        <authorList>
            <person name="Prochnik S.E."/>
            <person name="Umen J."/>
            <person name="Nedelcu A.M."/>
            <person name="Hallmann A."/>
            <person name="Miller S.M."/>
            <person name="Nishii I."/>
            <person name="Ferris P."/>
            <person name="Kuo A."/>
            <person name="Mitros T."/>
            <person name="Fritz-Laylin L.K."/>
            <person name="Hellsten U."/>
            <person name="Chapman J."/>
            <person name="Simakov O."/>
            <person name="Rensing S.A."/>
            <person name="Terry A."/>
            <person name="Pangilinan J."/>
            <person name="Kapitonov V."/>
            <person name="Jurka J."/>
            <person name="Salamov A."/>
            <person name="Shapiro H."/>
            <person name="Schmutz J."/>
            <person name="Grimwood J."/>
            <person name="Lindquist E."/>
            <person name="Lucas S."/>
            <person name="Grigoriev I.V."/>
            <person name="Schmitt R."/>
            <person name="Kirk D."/>
            <person name="Rokhsar D.S."/>
        </authorList>
    </citation>
    <scope>NUCLEOTIDE SEQUENCE [LARGE SCALE GENOMIC DNA]</scope>
    <source>
        <strain evidence="4">f. Nagariensis / Eve</strain>
    </source>
</reference>
<keyword evidence="4" id="KW-1185">Reference proteome</keyword>
<dbReference type="EMBL" id="GL378337">
    <property type="protein sequence ID" value="EFJ48994.1"/>
    <property type="molecule type" value="Genomic_DNA"/>
</dbReference>
<gene>
    <name evidence="3" type="ORF">VOLCADRAFT_90389</name>
</gene>
<organism evidence="4">
    <name type="scientific">Volvox carteri f. nagariensis</name>
    <dbReference type="NCBI Taxonomy" id="3068"/>
    <lineage>
        <taxon>Eukaryota</taxon>
        <taxon>Viridiplantae</taxon>
        <taxon>Chlorophyta</taxon>
        <taxon>core chlorophytes</taxon>
        <taxon>Chlorophyceae</taxon>
        <taxon>CS clade</taxon>
        <taxon>Chlamydomonadales</taxon>
        <taxon>Volvocaceae</taxon>
        <taxon>Volvox</taxon>
    </lineage>
</organism>
<accession>D8TU87</accession>
<dbReference type="Proteomes" id="UP000001058">
    <property type="component" value="Unassembled WGS sequence"/>
</dbReference>
<evidence type="ECO:0000313" key="3">
    <source>
        <dbReference type="EMBL" id="EFJ48994.1"/>
    </source>
</evidence>
<protein>
    <submittedName>
        <fullName evidence="3">Uncharacterized protein</fullName>
    </submittedName>
</protein>
<feature type="compositionally biased region" description="Polar residues" evidence="1">
    <location>
        <begin position="39"/>
        <end position="51"/>
    </location>
</feature>
<evidence type="ECO:0000313" key="4">
    <source>
        <dbReference type="Proteomes" id="UP000001058"/>
    </source>
</evidence>
<feature type="signal peptide" evidence="2">
    <location>
        <begin position="1"/>
        <end position="18"/>
    </location>
</feature>
<feature type="region of interest" description="Disordered" evidence="1">
    <location>
        <begin position="39"/>
        <end position="70"/>
    </location>
</feature>
<dbReference type="AlphaFoldDB" id="D8TU87"/>